<comment type="subcellular location">
    <subcellularLocation>
        <location evidence="1 12">Mitochondrion inner membrane</location>
        <topology evidence="1 12">Single-pass membrane protein</topology>
    </subcellularLocation>
</comment>
<dbReference type="PANTHER" id="PTHR15415:SF7">
    <property type="entry name" value="MICOS COMPLEX SUBUNIT MIC60"/>
    <property type="match status" value="1"/>
</dbReference>
<keyword evidence="6" id="KW-0809">Transit peptide</keyword>
<protein>
    <recommendedName>
        <fullName evidence="3 12">MICOS complex subunit MIC60</fullName>
    </recommendedName>
    <alternativeName>
        <fullName evidence="12">Mitofilin</fullName>
    </alternativeName>
</protein>
<dbReference type="Proteomes" id="UP000769528">
    <property type="component" value="Unassembled WGS sequence"/>
</dbReference>
<sequence length="468" mass="52834">MFKSTFSRTLLNLTIGSTTLYGAGVALSLQNDAFNELFTDNVPLAEEVVDYIQSLQGSQRDYNVANFKEKFGKLDKTLTIPKASGIQSTQIDSIKESPKSNEKVEEIKKQQEIKAVKLPLITLKTHDSQLQQVIEEFNLLVSKINSNELTSSSFDSSNLKEVIGKLDSDLKTLTEEASEKFNLRLKELVSSKENELLGKFTKEFQKNLQILEQQHNAQLINEINKTKETLELNYANQIKLNSIEAQKHFSSIVAKAIDEEREGRLSKFNELNDKLISLENLFLKFDEHLSNAELKSSLQFQLSQLRSKLHSDKIEDLSHEINELNKLATTSKNEVLLSAINAINKDSIKDGLLTQSQLITRFQLLAPELRSAALLPPNAGILGHLSAKFFAFLLLPKEGDVKGKDIESVISRVSNNLSLNKLDDAVEEVSNLKGWSRKLANDWVVESRKRLEVEFLVNLIELESRTLY</sequence>
<evidence type="ECO:0000313" key="14">
    <source>
        <dbReference type="EMBL" id="KAH3675825.1"/>
    </source>
</evidence>
<keyword evidence="8 13" id="KW-0175">Coiled coil</keyword>
<keyword evidence="9 12" id="KW-0496">Mitochondrion</keyword>
<reference evidence="14" key="1">
    <citation type="journal article" date="2021" name="Open Biol.">
        <title>Shared evolutionary footprints suggest mitochondrial oxidative damage underlies multiple complex I losses in fungi.</title>
        <authorList>
            <person name="Schikora-Tamarit M.A."/>
            <person name="Marcet-Houben M."/>
            <person name="Nosek J."/>
            <person name="Gabaldon T."/>
        </authorList>
    </citation>
    <scope>NUCLEOTIDE SEQUENCE</scope>
    <source>
        <strain evidence="14">CBS6341</strain>
    </source>
</reference>
<evidence type="ECO:0000256" key="6">
    <source>
        <dbReference type="ARBA" id="ARBA00022946"/>
    </source>
</evidence>
<evidence type="ECO:0000256" key="11">
    <source>
        <dbReference type="ARBA" id="ARBA00025571"/>
    </source>
</evidence>
<name>A0A9P8PQQ7_9ASCO</name>
<comment type="caution">
    <text evidence="14">The sequence shown here is derived from an EMBL/GenBank/DDBJ whole genome shotgun (WGS) entry which is preliminary data.</text>
</comment>
<keyword evidence="15" id="KW-1185">Reference proteome</keyword>
<evidence type="ECO:0000256" key="3">
    <source>
        <dbReference type="ARBA" id="ARBA00018116"/>
    </source>
</evidence>
<evidence type="ECO:0000256" key="4">
    <source>
        <dbReference type="ARBA" id="ARBA00022692"/>
    </source>
</evidence>
<evidence type="ECO:0000256" key="13">
    <source>
        <dbReference type="SAM" id="Coils"/>
    </source>
</evidence>
<comment type="similarity">
    <text evidence="2 12">Belongs to the MICOS complex subunit Mic60 family.</text>
</comment>
<dbReference type="OrthoDB" id="10261039at2759"/>
<dbReference type="GO" id="GO:0061617">
    <property type="term" value="C:MICOS complex"/>
    <property type="evidence" value="ECO:0007669"/>
    <property type="project" value="TreeGrafter"/>
</dbReference>
<evidence type="ECO:0000256" key="5">
    <source>
        <dbReference type="ARBA" id="ARBA00022792"/>
    </source>
</evidence>
<dbReference type="InterPro" id="IPR019133">
    <property type="entry name" value="MIC60"/>
</dbReference>
<dbReference type="GO" id="GO:0042407">
    <property type="term" value="P:cristae formation"/>
    <property type="evidence" value="ECO:0007669"/>
    <property type="project" value="TreeGrafter"/>
</dbReference>
<proteinExistence type="inferred from homology"/>
<evidence type="ECO:0000256" key="8">
    <source>
        <dbReference type="ARBA" id="ARBA00023054"/>
    </source>
</evidence>
<comment type="subunit">
    <text evidence="12">Component of the mitochondrial contact site and cristae organizing system (MICOS) complex.</text>
</comment>
<keyword evidence="5 12" id="KW-0999">Mitochondrion inner membrane</keyword>
<feature type="coiled-coil region" evidence="13">
    <location>
        <begin position="307"/>
        <end position="334"/>
    </location>
</feature>
<reference evidence="14" key="2">
    <citation type="submission" date="2021-01" db="EMBL/GenBank/DDBJ databases">
        <authorList>
            <person name="Schikora-Tamarit M.A."/>
        </authorList>
    </citation>
    <scope>NUCLEOTIDE SEQUENCE</scope>
    <source>
        <strain evidence="14">CBS6341</strain>
    </source>
</reference>
<keyword evidence="10" id="KW-0472">Membrane</keyword>
<evidence type="ECO:0000256" key="9">
    <source>
        <dbReference type="ARBA" id="ARBA00023128"/>
    </source>
</evidence>
<evidence type="ECO:0000256" key="10">
    <source>
        <dbReference type="ARBA" id="ARBA00023136"/>
    </source>
</evidence>
<organism evidence="14 15">
    <name type="scientific">Wickerhamomyces mucosus</name>
    <dbReference type="NCBI Taxonomy" id="1378264"/>
    <lineage>
        <taxon>Eukaryota</taxon>
        <taxon>Fungi</taxon>
        <taxon>Dikarya</taxon>
        <taxon>Ascomycota</taxon>
        <taxon>Saccharomycotina</taxon>
        <taxon>Saccharomycetes</taxon>
        <taxon>Phaffomycetales</taxon>
        <taxon>Wickerhamomycetaceae</taxon>
        <taxon>Wickerhamomyces</taxon>
    </lineage>
</organism>
<dbReference type="EMBL" id="JAEUBF010000698">
    <property type="protein sequence ID" value="KAH3675825.1"/>
    <property type="molecule type" value="Genomic_DNA"/>
</dbReference>
<dbReference type="Pfam" id="PF09731">
    <property type="entry name" value="Mitofilin"/>
    <property type="match status" value="2"/>
</dbReference>
<accession>A0A9P8PQQ7</accession>
<dbReference type="AlphaFoldDB" id="A0A9P8PQQ7"/>
<evidence type="ECO:0000256" key="1">
    <source>
        <dbReference type="ARBA" id="ARBA00004434"/>
    </source>
</evidence>
<keyword evidence="7" id="KW-1133">Transmembrane helix</keyword>
<keyword evidence="4 12" id="KW-0812">Transmembrane</keyword>
<evidence type="ECO:0000256" key="2">
    <source>
        <dbReference type="ARBA" id="ARBA00010877"/>
    </source>
</evidence>
<gene>
    <name evidence="14" type="ORF">WICMUC_002471</name>
</gene>
<evidence type="ECO:0000256" key="12">
    <source>
        <dbReference type="RuleBase" id="RU363000"/>
    </source>
</evidence>
<dbReference type="PANTHER" id="PTHR15415">
    <property type="entry name" value="MITOFILIN"/>
    <property type="match status" value="1"/>
</dbReference>
<evidence type="ECO:0000256" key="7">
    <source>
        <dbReference type="ARBA" id="ARBA00022989"/>
    </source>
</evidence>
<evidence type="ECO:0000313" key="15">
    <source>
        <dbReference type="Proteomes" id="UP000769528"/>
    </source>
</evidence>
<comment type="function">
    <text evidence="11">Component of the MICOS complex, a large protein complex of the mitochondrial inner membrane that plays crucial roles in the maintenance of crista junctions, inner membrane architecture, and formation of contact sites to the outer membrane. Plays a role in keeping cristae membranes connected to the inner boundary membrane. Also promotes protein import via the mitochondrial intermembrane space assembly (MIA) pathway.</text>
</comment>